<proteinExistence type="predicted"/>
<accession>F0VYP5</accession>
<feature type="compositionally biased region" description="Polar residues" evidence="1">
    <location>
        <begin position="11"/>
        <end position="25"/>
    </location>
</feature>
<feature type="compositionally biased region" description="Polar residues" evidence="1">
    <location>
        <begin position="78"/>
        <end position="88"/>
    </location>
</feature>
<dbReference type="HOGENOM" id="CLU_1900083_0_0_1"/>
<protein>
    <submittedName>
        <fullName evidence="2">AlNc14C1G47 protein</fullName>
    </submittedName>
</protein>
<reference evidence="2" key="1">
    <citation type="journal article" date="2011" name="PLoS Biol.">
        <title>Gene gain and loss during evolution of obligate parasitism in the white rust pathogen of Arabidopsis thaliana.</title>
        <authorList>
            <person name="Kemen E."/>
            <person name="Gardiner A."/>
            <person name="Schultz-Larsen T."/>
            <person name="Kemen A.C."/>
            <person name="Balmuth A.L."/>
            <person name="Robert-Seilaniantz A."/>
            <person name="Bailey K."/>
            <person name="Holub E."/>
            <person name="Studholme D.J."/>
            <person name="Maclean D."/>
            <person name="Jones J.D."/>
        </authorList>
    </citation>
    <scope>NUCLEOTIDE SEQUENCE</scope>
</reference>
<dbReference type="AlphaFoldDB" id="F0VYP5"/>
<feature type="compositionally biased region" description="Basic and acidic residues" evidence="1">
    <location>
        <begin position="1"/>
        <end position="10"/>
    </location>
</feature>
<feature type="region of interest" description="Disordered" evidence="1">
    <location>
        <begin position="1"/>
        <end position="25"/>
    </location>
</feature>
<reference evidence="2" key="2">
    <citation type="submission" date="2011-02" db="EMBL/GenBank/DDBJ databases">
        <authorList>
            <person name="MacLean D."/>
        </authorList>
    </citation>
    <scope>NUCLEOTIDE SEQUENCE</scope>
</reference>
<evidence type="ECO:0000256" key="1">
    <source>
        <dbReference type="SAM" id="MobiDB-lite"/>
    </source>
</evidence>
<name>F0VYP5_9STRA</name>
<feature type="region of interest" description="Disordered" evidence="1">
    <location>
        <begin position="64"/>
        <end position="107"/>
    </location>
</feature>
<dbReference type="EMBL" id="FR824046">
    <property type="protein sequence ID" value="CCA13909.1"/>
    <property type="molecule type" value="Genomic_DNA"/>
</dbReference>
<gene>
    <name evidence="2" type="primary">AlNc14C1G47</name>
    <name evidence="2" type="ORF">ALNC14_000520</name>
</gene>
<evidence type="ECO:0000313" key="2">
    <source>
        <dbReference type="EMBL" id="CCA13909.1"/>
    </source>
</evidence>
<organism evidence="2">
    <name type="scientific">Albugo laibachii Nc14</name>
    <dbReference type="NCBI Taxonomy" id="890382"/>
    <lineage>
        <taxon>Eukaryota</taxon>
        <taxon>Sar</taxon>
        <taxon>Stramenopiles</taxon>
        <taxon>Oomycota</taxon>
        <taxon>Peronosporomycetes</taxon>
        <taxon>Albuginales</taxon>
        <taxon>Albuginaceae</taxon>
        <taxon>Albugo</taxon>
    </lineage>
</organism>
<sequence length="134" mass="15295">MNLTRVDSKTDTFSQLNKTESSQSDVHALPSMRLLCMLNRGSVRYSEDTLPTQRDTYITTMQKAHQKLISDSPPPSNRVHSTQSSIHSPEQCCKRKGTRSDPTQNSKRVRFTCTLKYRESQNLCEATHTPSYEV</sequence>